<keyword evidence="3" id="KW-1185">Reference proteome</keyword>
<proteinExistence type="predicted"/>
<evidence type="ECO:0000313" key="3">
    <source>
        <dbReference type="Proteomes" id="UP001140510"/>
    </source>
</evidence>
<sequence length="291" mass="31693">MKGPFAMRPKPGRKSSGSQVSVNTTGDVTVPNPTPCTEAMEREAVDPPPDIDFHAMVKILAPMVEGLNEAADDAMYPTPPINTPAVTSPAASVVYRLPSRRGRGWSSIGDKLARAQHERHRFDQETDVMSVSNRSHRSSVPTDDESDRMSDMLSEGGKKMIPIGLGSPRPNPLGLIAFSANDLVNRPPVPFNSTTLPGSSSAEVAIGSGSYHPDSAKSFATGVTEMSTWQEEVEGRFERALQCLENLARDEHNLDPSKPMEHYYEVHLKRLLSATTRKYPASVEMVGKEGH</sequence>
<feature type="compositionally biased region" description="Basic and acidic residues" evidence="1">
    <location>
        <begin position="39"/>
        <end position="49"/>
    </location>
</feature>
<dbReference type="Proteomes" id="UP001140510">
    <property type="component" value="Unassembled WGS sequence"/>
</dbReference>
<feature type="compositionally biased region" description="Polar residues" evidence="1">
    <location>
        <begin position="15"/>
        <end position="27"/>
    </location>
</feature>
<name>A0A9W8ZAN4_9PLEO</name>
<accession>A0A9W8ZAN4</accession>
<dbReference type="AlphaFoldDB" id="A0A9W8ZAN4"/>
<organism evidence="2 3">
    <name type="scientific">Didymella pomorum</name>
    <dbReference type="NCBI Taxonomy" id="749634"/>
    <lineage>
        <taxon>Eukaryota</taxon>
        <taxon>Fungi</taxon>
        <taxon>Dikarya</taxon>
        <taxon>Ascomycota</taxon>
        <taxon>Pezizomycotina</taxon>
        <taxon>Dothideomycetes</taxon>
        <taxon>Pleosporomycetidae</taxon>
        <taxon>Pleosporales</taxon>
        <taxon>Pleosporineae</taxon>
        <taxon>Didymellaceae</taxon>
        <taxon>Didymella</taxon>
    </lineage>
</organism>
<reference evidence="2" key="1">
    <citation type="submission" date="2022-10" db="EMBL/GenBank/DDBJ databases">
        <title>Tapping the CABI collections for fungal endophytes: first genome assemblies for Collariella, Neodidymelliopsis, Ascochyta clinopodiicola, Didymella pomorum, Didymosphaeria variabile, Neocosmospora piperis and Neocucurbitaria cava.</title>
        <authorList>
            <person name="Hill R."/>
        </authorList>
    </citation>
    <scope>NUCLEOTIDE SEQUENCE</scope>
    <source>
        <strain evidence="2">IMI 355091</strain>
    </source>
</reference>
<feature type="compositionally biased region" description="Polar residues" evidence="1">
    <location>
        <begin position="127"/>
        <end position="141"/>
    </location>
</feature>
<feature type="region of interest" description="Disordered" evidence="1">
    <location>
        <begin position="1"/>
        <end position="49"/>
    </location>
</feature>
<evidence type="ECO:0000313" key="2">
    <source>
        <dbReference type="EMBL" id="KAJ4403814.1"/>
    </source>
</evidence>
<protein>
    <submittedName>
        <fullName evidence="2">Uncharacterized protein</fullName>
    </submittedName>
</protein>
<comment type="caution">
    <text evidence="2">The sequence shown here is derived from an EMBL/GenBank/DDBJ whole genome shotgun (WGS) entry which is preliminary data.</text>
</comment>
<gene>
    <name evidence="2" type="ORF">N0V91_006327</name>
</gene>
<evidence type="ECO:0000256" key="1">
    <source>
        <dbReference type="SAM" id="MobiDB-lite"/>
    </source>
</evidence>
<dbReference type="OrthoDB" id="407617at2759"/>
<feature type="region of interest" description="Disordered" evidence="1">
    <location>
        <begin position="127"/>
        <end position="152"/>
    </location>
</feature>
<dbReference type="EMBL" id="JAPEVA010000048">
    <property type="protein sequence ID" value="KAJ4403814.1"/>
    <property type="molecule type" value="Genomic_DNA"/>
</dbReference>